<evidence type="ECO:0000256" key="1">
    <source>
        <dbReference type="SAM" id="Phobius"/>
    </source>
</evidence>
<name>A0ABP5AJR5_9MICO</name>
<proteinExistence type="predicted"/>
<keyword evidence="1" id="KW-0812">Transmembrane</keyword>
<keyword evidence="1" id="KW-1133">Transmembrane helix</keyword>
<keyword evidence="1" id="KW-0472">Membrane</keyword>
<comment type="caution">
    <text evidence="2">The sequence shown here is derived from an EMBL/GenBank/DDBJ whole genome shotgun (WGS) entry which is preliminary data.</text>
</comment>
<feature type="transmembrane region" description="Helical" evidence="1">
    <location>
        <begin position="93"/>
        <end position="117"/>
    </location>
</feature>
<dbReference type="RefSeq" id="WP_248149116.1">
    <property type="nucleotide sequence ID" value="NZ_BAAAOF010000001.1"/>
</dbReference>
<accession>A0ABP5AJR5</accession>
<dbReference type="Proteomes" id="UP001501343">
    <property type="component" value="Unassembled WGS sequence"/>
</dbReference>
<feature type="transmembrane region" description="Helical" evidence="1">
    <location>
        <begin position="30"/>
        <end position="50"/>
    </location>
</feature>
<keyword evidence="3" id="KW-1185">Reference proteome</keyword>
<feature type="transmembrane region" description="Helical" evidence="1">
    <location>
        <begin position="227"/>
        <end position="249"/>
    </location>
</feature>
<feature type="transmembrane region" description="Helical" evidence="1">
    <location>
        <begin position="269"/>
        <end position="294"/>
    </location>
</feature>
<feature type="transmembrane region" description="Helical" evidence="1">
    <location>
        <begin position="350"/>
        <end position="368"/>
    </location>
</feature>
<feature type="transmembrane region" description="Helical" evidence="1">
    <location>
        <begin position="157"/>
        <end position="176"/>
    </location>
</feature>
<dbReference type="EMBL" id="BAAAOF010000001">
    <property type="protein sequence ID" value="GAA1913759.1"/>
    <property type="molecule type" value="Genomic_DNA"/>
</dbReference>
<sequence>MSASSVFVRDTPLFIESATGRLEKFPSNRWLRWGLRLIWALPFIAIAIWFNASSGGDWSGTANGVLAERVSSLPWGSSEVETLGQLYPPITSLIALVVPGGALGLAIVGCLVGGTMVQLVLQSLIRKGFVVPVRLVFVLTLALTPLWAYIVTTSFEATLGLTFFGLGMIDLVRFVTFANTQAGFRAGLLFAASAFSDSTGLFAALVAAAASTFIIRSRDGSRAANAIVVIFPTIAFLGSLMLLGVIFRVGPLAMIRGDLAWNAERAATVVAYLFSPSGLLYLAPTIVVIITALFLRFPGVGLTAVLLTGVTLIAFIVGLTPTGVAGINYTMMLLLAVAVVPLALTTRDRILTIATSVVLWGIGWAQAFDNATVRAWMGVLTGGAS</sequence>
<feature type="transmembrane region" description="Helical" evidence="1">
    <location>
        <begin position="326"/>
        <end position="344"/>
    </location>
</feature>
<evidence type="ECO:0000313" key="2">
    <source>
        <dbReference type="EMBL" id="GAA1913759.1"/>
    </source>
</evidence>
<evidence type="ECO:0000313" key="3">
    <source>
        <dbReference type="Proteomes" id="UP001501343"/>
    </source>
</evidence>
<feature type="transmembrane region" description="Helical" evidence="1">
    <location>
        <begin position="129"/>
        <end position="151"/>
    </location>
</feature>
<reference evidence="3" key="1">
    <citation type="journal article" date="2019" name="Int. J. Syst. Evol. Microbiol.">
        <title>The Global Catalogue of Microorganisms (GCM) 10K type strain sequencing project: providing services to taxonomists for standard genome sequencing and annotation.</title>
        <authorList>
            <consortium name="The Broad Institute Genomics Platform"/>
            <consortium name="The Broad Institute Genome Sequencing Center for Infectious Disease"/>
            <person name="Wu L."/>
            <person name="Ma J."/>
        </authorList>
    </citation>
    <scope>NUCLEOTIDE SEQUENCE [LARGE SCALE GENOMIC DNA]</scope>
    <source>
        <strain evidence="3">JCM 14900</strain>
    </source>
</reference>
<feature type="transmembrane region" description="Helical" evidence="1">
    <location>
        <begin position="300"/>
        <end position="319"/>
    </location>
</feature>
<gene>
    <name evidence="2" type="ORF">GCM10009775_03040</name>
</gene>
<organism evidence="2 3">
    <name type="scientific">Microbacterium aoyamense</name>
    <dbReference type="NCBI Taxonomy" id="344166"/>
    <lineage>
        <taxon>Bacteria</taxon>
        <taxon>Bacillati</taxon>
        <taxon>Actinomycetota</taxon>
        <taxon>Actinomycetes</taxon>
        <taxon>Micrococcales</taxon>
        <taxon>Microbacteriaceae</taxon>
        <taxon>Microbacterium</taxon>
    </lineage>
</organism>
<protein>
    <submittedName>
        <fullName evidence="2">Uncharacterized protein</fullName>
    </submittedName>
</protein>
<feature type="transmembrane region" description="Helical" evidence="1">
    <location>
        <begin position="188"/>
        <end position="215"/>
    </location>
</feature>